<evidence type="ECO:0000313" key="3">
    <source>
        <dbReference type="Proteomes" id="UP000286997"/>
    </source>
</evidence>
<dbReference type="SUPFAM" id="SSF56112">
    <property type="entry name" value="Protein kinase-like (PK-like)"/>
    <property type="match status" value="1"/>
</dbReference>
<keyword evidence="3" id="KW-1185">Reference proteome</keyword>
<dbReference type="AlphaFoldDB" id="A0A437P050"/>
<dbReference type="Pfam" id="PF01636">
    <property type="entry name" value="APH"/>
    <property type="match status" value="1"/>
</dbReference>
<dbReference type="GO" id="GO:0016740">
    <property type="term" value="F:transferase activity"/>
    <property type="evidence" value="ECO:0007669"/>
    <property type="project" value="UniProtKB-KW"/>
</dbReference>
<dbReference type="InterPro" id="IPR041726">
    <property type="entry name" value="ACAD10_11_N"/>
</dbReference>
<sequence length="345" mass="38275">MSALPETIPVREAHRFPTEALDAFLAAQGLGGLKELRQMRGGQSNPTFLVETPEGEYVLRKQPPGKLLPSAHAVDREFRVLNALRRTDVPVPAAVAFCADPAVIGTPFYLMERLRGRVFWDPALPDLPKEERAGIYFGMNEALARLHRVDPATIGLSDFGKAGNYFKRQTDRWSSQWSASKTRDNPSIDRLAEWLPAHIPDSDETRICHGDFRLDNMIFHPSEPRVIGIIDWELATLGHPLADLAYNCIAYNTAPTAYRGLYGRDLAELGIPSQDDYVRRYCERTGRPDGITPFHLAFALFRLAVILEGVLARAKAGNASSDEASEKGALGVVLADRAWEIARGQ</sequence>
<evidence type="ECO:0000313" key="2">
    <source>
        <dbReference type="EMBL" id="RVU15652.1"/>
    </source>
</evidence>
<dbReference type="EMBL" id="SACP01000020">
    <property type="protein sequence ID" value="RVU15652.1"/>
    <property type="molecule type" value="Genomic_DNA"/>
</dbReference>
<organism evidence="2 3">
    <name type="scientific">Methylobacterium oryzihabitans</name>
    <dbReference type="NCBI Taxonomy" id="2499852"/>
    <lineage>
        <taxon>Bacteria</taxon>
        <taxon>Pseudomonadati</taxon>
        <taxon>Pseudomonadota</taxon>
        <taxon>Alphaproteobacteria</taxon>
        <taxon>Hyphomicrobiales</taxon>
        <taxon>Methylobacteriaceae</taxon>
        <taxon>Methylobacterium</taxon>
    </lineage>
</organism>
<dbReference type="PANTHER" id="PTHR47829">
    <property type="entry name" value="HYDROLASE, PUTATIVE (AFU_ORTHOLOGUE AFUA_1G12880)-RELATED"/>
    <property type="match status" value="1"/>
</dbReference>
<accession>A0A437P050</accession>
<gene>
    <name evidence="2" type="ORF">EOE48_19275</name>
</gene>
<name>A0A437P050_9HYPH</name>
<comment type="caution">
    <text evidence="2">The sequence shown here is derived from an EMBL/GenBank/DDBJ whole genome shotgun (WGS) entry which is preliminary data.</text>
</comment>
<keyword evidence="2" id="KW-0808">Transferase</keyword>
<dbReference type="Gene3D" id="3.90.1200.10">
    <property type="match status" value="1"/>
</dbReference>
<dbReference type="InterPro" id="IPR052898">
    <property type="entry name" value="ACAD10-like"/>
</dbReference>
<protein>
    <submittedName>
        <fullName evidence="2">Phosphotransferase family protein</fullName>
    </submittedName>
</protein>
<dbReference type="InterPro" id="IPR011009">
    <property type="entry name" value="Kinase-like_dom_sf"/>
</dbReference>
<evidence type="ECO:0000259" key="1">
    <source>
        <dbReference type="Pfam" id="PF01636"/>
    </source>
</evidence>
<feature type="domain" description="Aminoglycoside phosphotransferase" evidence="1">
    <location>
        <begin position="36"/>
        <end position="266"/>
    </location>
</feature>
<reference evidence="2 3" key="1">
    <citation type="submission" date="2019-01" db="EMBL/GenBank/DDBJ databases">
        <authorList>
            <person name="Chen W.-M."/>
        </authorList>
    </citation>
    <scope>NUCLEOTIDE SEQUENCE [LARGE SCALE GENOMIC DNA]</scope>
    <source>
        <strain evidence="2 3">TER-1</strain>
    </source>
</reference>
<dbReference type="Gene3D" id="3.30.200.20">
    <property type="entry name" value="Phosphorylase Kinase, domain 1"/>
    <property type="match status" value="1"/>
</dbReference>
<dbReference type="CDD" id="cd05154">
    <property type="entry name" value="ACAD10_11_N-like"/>
    <property type="match status" value="1"/>
</dbReference>
<proteinExistence type="predicted"/>
<dbReference type="OrthoDB" id="3806873at2"/>
<dbReference type="InterPro" id="IPR002575">
    <property type="entry name" value="Aminoglycoside_PTrfase"/>
</dbReference>
<dbReference type="Proteomes" id="UP000286997">
    <property type="component" value="Unassembled WGS sequence"/>
</dbReference>
<dbReference type="RefSeq" id="WP_127732141.1">
    <property type="nucleotide sequence ID" value="NZ_SACP01000020.1"/>
</dbReference>
<dbReference type="PANTHER" id="PTHR47829:SF3">
    <property type="entry name" value="AMINOGLYCOSIDE PHOSPHOTRANSFERASE DOMAIN-CONTAINING PROTEIN"/>
    <property type="match status" value="1"/>
</dbReference>